<gene>
    <name evidence="9" type="ORF">AQJ54_31445</name>
</gene>
<dbReference type="InterPro" id="IPR050708">
    <property type="entry name" value="T6SS_VgrG/RHS"/>
</dbReference>
<name>A0A101RVD1_9ACTN</name>
<dbReference type="PANTHER" id="PTHR32305">
    <property type="match status" value="1"/>
</dbReference>
<feature type="domain" description="Teneurin-like YD-shell" evidence="8">
    <location>
        <begin position="1494"/>
        <end position="1668"/>
    </location>
</feature>
<dbReference type="NCBIfam" id="TIGR01643">
    <property type="entry name" value="YD_repeat_2x"/>
    <property type="match status" value="2"/>
</dbReference>
<organism evidence="9 10">
    <name type="scientific">Streptomyces griseorubiginosus</name>
    <dbReference type="NCBI Taxonomy" id="67304"/>
    <lineage>
        <taxon>Bacteria</taxon>
        <taxon>Bacillati</taxon>
        <taxon>Actinomycetota</taxon>
        <taxon>Actinomycetes</taxon>
        <taxon>Kitasatosporales</taxon>
        <taxon>Streptomycetaceae</taxon>
        <taxon>Streptomyces</taxon>
    </lineage>
</organism>
<feature type="signal peptide" evidence="6">
    <location>
        <begin position="1"/>
        <end position="22"/>
    </location>
</feature>
<feature type="region of interest" description="Disordered" evidence="5">
    <location>
        <begin position="1311"/>
        <end position="1335"/>
    </location>
</feature>
<dbReference type="GO" id="GO:0005576">
    <property type="term" value="C:extracellular region"/>
    <property type="evidence" value="ECO:0007669"/>
    <property type="project" value="UniProtKB-SubCell"/>
</dbReference>
<evidence type="ECO:0000256" key="1">
    <source>
        <dbReference type="ARBA" id="ARBA00004613"/>
    </source>
</evidence>
<proteinExistence type="predicted"/>
<dbReference type="InterPro" id="IPR006530">
    <property type="entry name" value="YD"/>
</dbReference>
<dbReference type="InterPro" id="IPR056823">
    <property type="entry name" value="TEN-like_YD-shell"/>
</dbReference>
<feature type="region of interest" description="Disordered" evidence="5">
    <location>
        <begin position="234"/>
        <end position="261"/>
    </location>
</feature>
<keyword evidence="4" id="KW-0677">Repeat</keyword>
<sequence>MRRISGSLAFVLIAEAALLATAGTGTTAVADDSPAAGSSATSLGAAEAQDEASALLMARLQNRRIEVLSERTSTATTWALPDGTLRTDTYAGPVRVKQDGRWQDIDTSLSDTGDDLQPEAAAADIAVSDGGDRQLASVTKGKESFGLGWQEKLPNPKVKEDTASYDLGDGQTLKVTALAQGFSENIALTQQPDAAVSYRIPLDLRGLKLSQADSGHLLLKDGDGKLVAEAPAPMMWDSSHNDSSGEPEHSERVDTRIETASDGSQTLVLSPDKGFLATATYPVTVDPTSTLAVTTDTWVQTPDYPDSQVSSAELKSGTYDGGTDKARSYLKFDVSKFSGKHILDTNLALYSYYSSTCSTSGAGTQVRRITSTWSSSDVTWSTQPSTTTTDAVTNKAALGYSSSCAAGTMNFDIDGIVQAWADGSANYGLQVRGADETDSTTWRRFRSANYVSGDNSVEPHLTVTYNSYAVNASAAIAPSVVNAYNGKRYVTSLTPTLTAKVTDADGSSVKGQFEVTADPAYADTTYSYTGTSPSVSSGSTVKLTVPSDSAFPAAKHLRFRVRGYDGTDYGSWSGYTAFALNTGLPTAPAVSCETYDEQTWTAKAGSAVDCTLDTSSADGQGYYWSLDDPNATSRVDDTADGNGGDALTVSISPDNGWHTLYAKTVDSGGNLSAATTAYTFGVGADGAAVTSPKEGTSTARRVTLSARGRTSYTSVTWYYRTDGVDDWVQVPAGDVVTASSGTAVTWPVSVTAGKATDVIWNVASTLGVDTDLDVRATFTDGTTPGNTQSVGLTLDRAAGAAPQKKVGPGQVNLLTGNYTLSETDVSLLGLTAQRTASSRVLSDDVDSDTLVPVFGNGWVAGQGADVQAARYSRIDELSAGSIRLTDMDGETVDFAKGTSGWTSGDVTDVTLTGAVTGTTFTLSDATGTVATYTQPSGSTTVWLLDTVADTSSTDEIDVSQALITGDTVLARPKYAITGSGTVSAKDCFTDRTVTGCRALEYVYADSTTATSSTDGDYTGRVKRINLWAADPGASTATSTAVAAYAYNTAGRLTQAWDPRVPSALKTTYGYDSDSRVTSYTRPGRLAWTFTYGSVGDSATAGAGMLLTASHPALAAGSASSTAGTSVTTVVYDVPLSGSNAPHQMTSGDVGSWGQGDRPTDAAAVFSADNVPASSLGSDLNSSNYRLSTISYLDPSGNEVDTATDGGHLISKDYDAYGNVVRELSAANRELALGTADGADTELARLGISGYSTADRAERLSTRYVYSDDGTEMKEEYGPLHRITLQNALFGGVSDAKLAAGTEIPARKHATYTYDEGRPAGSDTQGLVTSTTTGASVDGYPGDADKVTVSTEYDWNSGLPTKTVTDPSGLALTTSATYTSSGSTATSTVPGPSASQGVRSTTTYWSGSGSGDCSGHAEWAGWTCQVTTASVSGGAAGETVVKTVTYDRWGNQVKVTETSSATARVTTYTYDGDGRLTRTSVSAGTGTTTPDTTRTYNTSNGLVATITTNGRTAAYGYDKLGRVISYDDGSGNTVTTSYDALDRRTKVSDSVPSSTSYAYGTTAAGDSVVTVADSIAGTFTLTHGVDGRLESGTLADGSTLAVSYDEAGNTTTRAYSASDGTAELSDNASYTVQDQRAHESRTAGTTSVLDYSYDRAGRLTQTAVDEGTTCTTRAYTVDAAGNRTQSRTSTANCADGADSTSSTATALYDAMGRAGAFTYDALGEATQLDDGTAVGYFTNGTAYQSTKGTDRVTWSVDAEARPSVATVSSNTTGTWTQASVTTTHFGAGTSLPSWSTDGTTVVRWVTDPEGNLLATTGATKNVVLQLTDLHGDVGVELSTSDGSATVHSYTEYGATDASARYGWFGNTLLADRQASGLVLVRGRLYQPATGRFLQPDIDGAAYTTYTLDDADPVNALRPTATPQ</sequence>
<dbReference type="Pfam" id="PF24517">
    <property type="entry name" value="CBM96"/>
    <property type="match status" value="1"/>
</dbReference>
<evidence type="ECO:0000313" key="9">
    <source>
        <dbReference type="EMBL" id="KUN62420.1"/>
    </source>
</evidence>
<dbReference type="PANTHER" id="PTHR32305:SF15">
    <property type="entry name" value="PROTEIN RHSA-RELATED"/>
    <property type="match status" value="1"/>
</dbReference>
<keyword evidence="10" id="KW-1185">Reference proteome</keyword>
<dbReference type="InterPro" id="IPR055372">
    <property type="entry name" value="CBM96"/>
</dbReference>
<dbReference type="NCBIfam" id="NF033679">
    <property type="entry name" value="DNRLRE_dom"/>
    <property type="match status" value="1"/>
</dbReference>
<feature type="chain" id="PRO_5039705456" evidence="6">
    <location>
        <begin position="23"/>
        <end position="1922"/>
    </location>
</feature>
<dbReference type="EMBL" id="LMWV01000025">
    <property type="protein sequence ID" value="KUN62420.1"/>
    <property type="molecule type" value="Genomic_DNA"/>
</dbReference>
<evidence type="ECO:0000313" key="10">
    <source>
        <dbReference type="Proteomes" id="UP000054375"/>
    </source>
</evidence>
<accession>A0A101RVD1</accession>
<reference evidence="9 10" key="1">
    <citation type="submission" date="2015-10" db="EMBL/GenBank/DDBJ databases">
        <title>Draft genome sequence of Streptomyces griseorubiginosus DSM 40469, type strain for the species Streptomyces griseorubiginosus.</title>
        <authorList>
            <person name="Ruckert C."/>
            <person name="Winkler A."/>
            <person name="Kalinowski J."/>
            <person name="Kampfer P."/>
            <person name="Glaeser S."/>
        </authorList>
    </citation>
    <scope>NUCLEOTIDE SEQUENCE [LARGE SCALE GENOMIC DNA]</scope>
    <source>
        <strain evidence="9 10">DSM 40469</strain>
    </source>
</reference>
<feature type="compositionally biased region" description="Polar residues" evidence="5">
    <location>
        <begin position="1321"/>
        <end position="1334"/>
    </location>
</feature>
<evidence type="ECO:0000256" key="2">
    <source>
        <dbReference type="ARBA" id="ARBA00022525"/>
    </source>
</evidence>
<comment type="caution">
    <text evidence="9">The sequence shown here is derived from an EMBL/GenBank/DDBJ whole genome shotgun (WGS) entry which is preliminary data.</text>
</comment>
<evidence type="ECO:0000259" key="8">
    <source>
        <dbReference type="Pfam" id="PF25023"/>
    </source>
</evidence>
<evidence type="ECO:0000256" key="6">
    <source>
        <dbReference type="SAM" id="SignalP"/>
    </source>
</evidence>
<evidence type="ECO:0000256" key="3">
    <source>
        <dbReference type="ARBA" id="ARBA00022729"/>
    </source>
</evidence>
<protein>
    <submittedName>
        <fullName evidence="9">Uncharacterized protein</fullName>
    </submittedName>
</protein>
<feature type="compositionally biased region" description="Basic and acidic residues" evidence="5">
    <location>
        <begin position="246"/>
        <end position="259"/>
    </location>
</feature>
<feature type="domain" description="Carbohydrate-binding module family 96" evidence="7">
    <location>
        <begin position="288"/>
        <end position="447"/>
    </location>
</feature>
<evidence type="ECO:0000256" key="5">
    <source>
        <dbReference type="SAM" id="MobiDB-lite"/>
    </source>
</evidence>
<dbReference type="Proteomes" id="UP000054375">
    <property type="component" value="Unassembled WGS sequence"/>
</dbReference>
<keyword evidence="2" id="KW-0964">Secreted</keyword>
<feature type="region of interest" description="Disordered" evidence="5">
    <location>
        <begin position="1376"/>
        <end position="1398"/>
    </location>
</feature>
<feature type="compositionally biased region" description="Low complexity" evidence="5">
    <location>
        <begin position="1376"/>
        <end position="1394"/>
    </location>
</feature>
<dbReference type="Pfam" id="PF25023">
    <property type="entry name" value="TEN_YD-shell"/>
    <property type="match status" value="1"/>
</dbReference>
<evidence type="ECO:0000259" key="7">
    <source>
        <dbReference type="Pfam" id="PF24517"/>
    </source>
</evidence>
<comment type="subcellular location">
    <subcellularLocation>
        <location evidence="1">Secreted</location>
    </subcellularLocation>
</comment>
<keyword evidence="3 6" id="KW-0732">Signal</keyword>
<dbReference type="Gene3D" id="2.180.10.10">
    <property type="entry name" value="RHS repeat-associated core"/>
    <property type="match status" value="1"/>
</dbReference>
<evidence type="ECO:0000256" key="4">
    <source>
        <dbReference type="ARBA" id="ARBA00022737"/>
    </source>
</evidence>